<evidence type="ECO:0000256" key="1">
    <source>
        <dbReference type="ARBA" id="ARBA00009995"/>
    </source>
</evidence>
<protein>
    <submittedName>
        <fullName evidence="4">DgyrCDS3158</fullName>
    </submittedName>
</protein>
<gene>
    <name evidence="4" type="ORF">DGYR_LOCUS2887</name>
</gene>
<evidence type="ECO:0000313" key="4">
    <source>
        <dbReference type="EMBL" id="CAD5113994.1"/>
    </source>
</evidence>
<comment type="caution">
    <text evidence="4">The sequence shown here is derived from an EMBL/GenBank/DDBJ whole genome shotgun (WGS) entry which is preliminary data.</text>
</comment>
<keyword evidence="2" id="KW-0328">Glycosyltransferase</keyword>
<dbReference type="PANTHER" id="PTHR48043">
    <property type="entry name" value="EG:EG0003.4 PROTEIN-RELATED"/>
    <property type="match status" value="1"/>
</dbReference>
<dbReference type="AlphaFoldDB" id="A0A7I8VHE6"/>
<sequence length="461" mass="53360">MMVWSIGDEMAKNGHEVVGVLKSNFAPNKIKGYMDRIKVWTYEPLDNDIEKNFENSTRTFFKSCLNGAVNGKLVSQEEVLSRYVFNETVAMLNDRNLMEKIKRFKFDLAIMDGVILSRYHHIIPYHFDIPFITVTNFVSDPALRILALPSFSPNLFSPFTEAMTFSQRIRNLFLDICLRTNFLVQFLLPTEDKTLLRRYSHGNDVRSWEELVAKSKLFIVIRGSPLQYPTPVWPNVFQVYGLTLRPSGNLTDNLEKILAQNKEKKIVLVSFGSFGGLFPSSLAQLFLKSFGEMKNLLFIWSVKLDFPIVIPPNVKLFDWLPQKDLLANDKIVMFISHAGHNSQAEALYYGKPILCIPIFGDQEHNAIRVKYYGFGNFIYLHELSKDSLQERIFEIIHNNSMKTTVEKMKRFAQKQSTIDMQSLANRLENLLIFGDYNVKSYGQIMPLYNRRYGSSKTWTTR</sequence>
<dbReference type="CDD" id="cd03784">
    <property type="entry name" value="GT1_Gtf-like"/>
    <property type="match status" value="1"/>
</dbReference>
<dbReference type="Pfam" id="PF00201">
    <property type="entry name" value="UDPGT"/>
    <property type="match status" value="1"/>
</dbReference>
<organism evidence="4 5">
    <name type="scientific">Dimorphilus gyrociliatus</name>
    <dbReference type="NCBI Taxonomy" id="2664684"/>
    <lineage>
        <taxon>Eukaryota</taxon>
        <taxon>Metazoa</taxon>
        <taxon>Spiralia</taxon>
        <taxon>Lophotrochozoa</taxon>
        <taxon>Annelida</taxon>
        <taxon>Polychaeta</taxon>
        <taxon>Polychaeta incertae sedis</taxon>
        <taxon>Dinophilidae</taxon>
        <taxon>Dimorphilus</taxon>
    </lineage>
</organism>
<evidence type="ECO:0000313" key="5">
    <source>
        <dbReference type="Proteomes" id="UP000549394"/>
    </source>
</evidence>
<evidence type="ECO:0000256" key="3">
    <source>
        <dbReference type="ARBA" id="ARBA00022679"/>
    </source>
</evidence>
<dbReference type="InterPro" id="IPR002213">
    <property type="entry name" value="UDP_glucos_trans"/>
</dbReference>
<dbReference type="Gene3D" id="3.40.50.2000">
    <property type="entry name" value="Glycogen Phosphorylase B"/>
    <property type="match status" value="1"/>
</dbReference>
<name>A0A7I8VHE6_9ANNE</name>
<comment type="similarity">
    <text evidence="1">Belongs to the UDP-glycosyltransferase family.</text>
</comment>
<evidence type="ECO:0000256" key="2">
    <source>
        <dbReference type="ARBA" id="ARBA00022676"/>
    </source>
</evidence>
<dbReference type="InterPro" id="IPR050271">
    <property type="entry name" value="UDP-glycosyltransferase"/>
</dbReference>
<dbReference type="FunFam" id="3.40.50.2000:FF:000021">
    <property type="entry name" value="UDP-glucuronosyltransferase"/>
    <property type="match status" value="1"/>
</dbReference>
<keyword evidence="5" id="KW-1185">Reference proteome</keyword>
<dbReference type="PANTHER" id="PTHR48043:SF145">
    <property type="entry name" value="FI06409P-RELATED"/>
    <property type="match status" value="1"/>
</dbReference>
<accession>A0A7I8VHE6</accession>
<dbReference type="OrthoDB" id="6072202at2759"/>
<dbReference type="SUPFAM" id="SSF53756">
    <property type="entry name" value="UDP-Glycosyltransferase/glycogen phosphorylase"/>
    <property type="match status" value="1"/>
</dbReference>
<dbReference type="Proteomes" id="UP000549394">
    <property type="component" value="Unassembled WGS sequence"/>
</dbReference>
<reference evidence="4 5" key="1">
    <citation type="submission" date="2020-08" db="EMBL/GenBank/DDBJ databases">
        <authorList>
            <person name="Hejnol A."/>
        </authorList>
    </citation>
    <scope>NUCLEOTIDE SEQUENCE [LARGE SCALE GENOMIC DNA]</scope>
</reference>
<dbReference type="GO" id="GO:0008194">
    <property type="term" value="F:UDP-glycosyltransferase activity"/>
    <property type="evidence" value="ECO:0007669"/>
    <property type="project" value="InterPro"/>
</dbReference>
<proteinExistence type="inferred from homology"/>
<keyword evidence="3" id="KW-0808">Transferase</keyword>
<dbReference type="EMBL" id="CAJFCJ010000004">
    <property type="protein sequence ID" value="CAD5113994.1"/>
    <property type="molecule type" value="Genomic_DNA"/>
</dbReference>